<dbReference type="Gene3D" id="3.40.50.300">
    <property type="entry name" value="P-loop containing nucleotide triphosphate hydrolases"/>
    <property type="match status" value="1"/>
</dbReference>
<gene>
    <name evidence="1" type="ORF">NNL22_05145</name>
</gene>
<name>A0A9E8HKF3_9ALTE</name>
<dbReference type="KEGG" id="asem:NNL22_05145"/>
<organism evidence="1 2">
    <name type="scientific">Alkalimarinus sediminis</name>
    <dbReference type="NCBI Taxonomy" id="1632866"/>
    <lineage>
        <taxon>Bacteria</taxon>
        <taxon>Pseudomonadati</taxon>
        <taxon>Pseudomonadota</taxon>
        <taxon>Gammaproteobacteria</taxon>
        <taxon>Alteromonadales</taxon>
        <taxon>Alteromonadaceae</taxon>
        <taxon>Alkalimarinus</taxon>
    </lineage>
</organism>
<reference evidence="1" key="1">
    <citation type="submission" date="2022-07" db="EMBL/GenBank/DDBJ databases">
        <title>Alkalimarinus sp. nov., isolated from gut of a Alitta virens.</title>
        <authorList>
            <person name="Yang A.I."/>
            <person name="Shin N.-R."/>
        </authorList>
    </citation>
    <scope>NUCLEOTIDE SEQUENCE</scope>
    <source>
        <strain evidence="1">FA028</strain>
    </source>
</reference>
<dbReference type="RefSeq" id="WP_251812252.1">
    <property type="nucleotide sequence ID" value="NZ_CP101527.1"/>
</dbReference>
<evidence type="ECO:0000313" key="1">
    <source>
        <dbReference type="EMBL" id="UZW75970.1"/>
    </source>
</evidence>
<dbReference type="PANTHER" id="PTHR32309">
    <property type="entry name" value="TYROSINE-PROTEIN KINASE"/>
    <property type="match status" value="1"/>
</dbReference>
<dbReference type="PANTHER" id="PTHR32309:SF31">
    <property type="entry name" value="CAPSULAR EXOPOLYSACCHARIDE FAMILY"/>
    <property type="match status" value="1"/>
</dbReference>
<proteinExistence type="predicted"/>
<protein>
    <submittedName>
        <fullName evidence="1">Uncharacterized protein</fullName>
    </submittedName>
</protein>
<accession>A0A9E8HKF3</accession>
<evidence type="ECO:0000313" key="2">
    <source>
        <dbReference type="Proteomes" id="UP001164472"/>
    </source>
</evidence>
<sequence>MKDISQYVEIEQIYAQTLGNGYRSLSIVSPGVGSGCTSIASALAFRHAAVGQTVLLVDANLRSPSIDRRFNLNRSRWPSEVPALSTHLQQVAPSIHALTANLDGAVEIKANEYLYELTSHFKEMFDVIIFDTSPLNAVNRNNIPAETIASQTEATLMIVKGGETTEADLRQAHAKLLNKANLVGAVINDQNNPRLADELIREADRLSRLLPRVANKLKAFIAQNNFLNMAT</sequence>
<dbReference type="Proteomes" id="UP001164472">
    <property type="component" value="Chromosome"/>
</dbReference>
<dbReference type="AlphaFoldDB" id="A0A9E8HKF3"/>
<dbReference type="InterPro" id="IPR027417">
    <property type="entry name" value="P-loop_NTPase"/>
</dbReference>
<dbReference type="EMBL" id="CP101527">
    <property type="protein sequence ID" value="UZW75970.1"/>
    <property type="molecule type" value="Genomic_DNA"/>
</dbReference>
<dbReference type="InterPro" id="IPR050445">
    <property type="entry name" value="Bact_polysacc_biosynth/exp"/>
</dbReference>
<keyword evidence="2" id="KW-1185">Reference proteome</keyword>
<dbReference type="SUPFAM" id="SSF52540">
    <property type="entry name" value="P-loop containing nucleoside triphosphate hydrolases"/>
    <property type="match status" value="1"/>
</dbReference>